<evidence type="ECO:0000256" key="1">
    <source>
        <dbReference type="SAM" id="MobiDB-lite"/>
    </source>
</evidence>
<proteinExistence type="predicted"/>
<reference evidence="2 3" key="1">
    <citation type="submission" date="2024-01" db="EMBL/GenBank/DDBJ databases">
        <title>The genome of the rayed Mediterranean limpet Patella caerulea (Linnaeus, 1758).</title>
        <authorList>
            <person name="Anh-Thu Weber A."/>
            <person name="Halstead-Nussloch G."/>
        </authorList>
    </citation>
    <scope>NUCLEOTIDE SEQUENCE [LARGE SCALE GENOMIC DNA]</scope>
    <source>
        <strain evidence="2">AATW-2023a</strain>
        <tissue evidence="2">Whole specimen</tissue>
    </source>
</reference>
<comment type="caution">
    <text evidence="2">The sequence shown here is derived from an EMBL/GenBank/DDBJ whole genome shotgun (WGS) entry which is preliminary data.</text>
</comment>
<feature type="region of interest" description="Disordered" evidence="1">
    <location>
        <begin position="35"/>
        <end position="59"/>
    </location>
</feature>
<keyword evidence="3" id="KW-1185">Reference proteome</keyword>
<evidence type="ECO:0000313" key="3">
    <source>
        <dbReference type="Proteomes" id="UP001347796"/>
    </source>
</evidence>
<feature type="compositionally biased region" description="Polar residues" evidence="1">
    <location>
        <begin position="45"/>
        <end position="57"/>
    </location>
</feature>
<dbReference type="SUPFAM" id="SSF57501">
    <property type="entry name" value="Cystine-knot cytokines"/>
    <property type="match status" value="1"/>
</dbReference>
<sequence>MEIHKTTKLIVLSCVLYQACGAFYYSAPTYNRRPRISTRSRDNPFISNPHNSYNSPPRQDMCSVNGPNDIRRILPGRFMSETDLLAMVPTSFNAEPHASSYRSVKKIVVSRFTESGFSKPGTSPYINDGICGCCVTELSYEIVEQITDFDGNNHTIINFNNAYQFIPSGRCSNENAPCAGGTARCKQVTRAHWSLVWTPAVGARLVAHEVPSHCQCINLGAASSPPARG</sequence>
<gene>
    <name evidence="2" type="ORF">SNE40_004940</name>
</gene>
<dbReference type="AlphaFoldDB" id="A0AAN8PYR9"/>
<name>A0AAN8PYR9_PATCE</name>
<protein>
    <submittedName>
        <fullName evidence="2">Uncharacterized protein</fullName>
    </submittedName>
</protein>
<organism evidence="2 3">
    <name type="scientific">Patella caerulea</name>
    <name type="common">Rayed Mediterranean limpet</name>
    <dbReference type="NCBI Taxonomy" id="87958"/>
    <lineage>
        <taxon>Eukaryota</taxon>
        <taxon>Metazoa</taxon>
        <taxon>Spiralia</taxon>
        <taxon>Lophotrochozoa</taxon>
        <taxon>Mollusca</taxon>
        <taxon>Gastropoda</taxon>
        <taxon>Patellogastropoda</taxon>
        <taxon>Patelloidea</taxon>
        <taxon>Patellidae</taxon>
        <taxon>Patella</taxon>
    </lineage>
</organism>
<dbReference type="EMBL" id="JAZGQO010000003">
    <property type="protein sequence ID" value="KAK6188845.1"/>
    <property type="molecule type" value="Genomic_DNA"/>
</dbReference>
<accession>A0AAN8PYR9</accession>
<evidence type="ECO:0000313" key="2">
    <source>
        <dbReference type="EMBL" id="KAK6188845.1"/>
    </source>
</evidence>
<dbReference type="Proteomes" id="UP001347796">
    <property type="component" value="Unassembled WGS sequence"/>
</dbReference>
<dbReference type="InterPro" id="IPR029034">
    <property type="entry name" value="Cystine-knot_cytokine"/>
</dbReference>
<dbReference type="Gene3D" id="2.10.90.10">
    <property type="entry name" value="Cystine-knot cytokines"/>
    <property type="match status" value="1"/>
</dbReference>